<feature type="domain" description="Calcineurin-like phosphoesterase" evidence="4">
    <location>
        <begin position="15"/>
        <end position="252"/>
    </location>
</feature>
<evidence type="ECO:0000259" key="5">
    <source>
        <dbReference type="Pfam" id="PF02872"/>
    </source>
</evidence>
<dbReference type="PANTHER" id="PTHR11575:SF6">
    <property type="entry name" value="2',3'-CYCLIC-NUCLEOTIDE 2'-PHOSPHODIESTERASE_3'-NUCLEOTIDASE"/>
    <property type="match status" value="1"/>
</dbReference>
<proteinExistence type="inferred from homology"/>
<feature type="domain" description="5'-Nucleotidase C-terminal" evidence="5">
    <location>
        <begin position="362"/>
        <end position="540"/>
    </location>
</feature>
<dbReference type="Proteomes" id="UP000218891">
    <property type="component" value="Chromosome"/>
</dbReference>
<evidence type="ECO:0000259" key="4">
    <source>
        <dbReference type="Pfam" id="PF00149"/>
    </source>
</evidence>
<dbReference type="InterPro" id="IPR006146">
    <property type="entry name" value="5'-Nucleotdase_CS"/>
</dbReference>
<reference evidence="6 7" key="2">
    <citation type="journal article" date="2017" name="Genome Biol. Evol.">
        <title>Trajectories and Drivers of Genome Evolution in Surface-Associated Marine Phaeobacter.</title>
        <authorList>
            <person name="Freese H.M."/>
            <person name="Sikorski J."/>
            <person name="Bunk B."/>
            <person name="Scheuner C."/>
            <person name="Meier-Kolthoff J.P."/>
            <person name="Sproer C."/>
            <person name="Gram L."/>
            <person name="Overmann J."/>
        </authorList>
    </citation>
    <scope>NUCLEOTIDE SEQUENCE [LARGE SCALE GENOMIC DNA]</scope>
    <source>
        <strain evidence="6 7">P36</strain>
    </source>
</reference>
<protein>
    <submittedName>
        <fullName evidence="6">2',3'-cyclic-nucleotide 2'-phosphodiesterase CpdB</fullName>
        <ecNumber evidence="6">3.1.4.16</ecNumber>
    </submittedName>
</protein>
<reference evidence="6 7" key="4">
    <citation type="journal article" date="2018" name="Environ. Microbiol. Rep.">
        <title>Phylogenetic distribution of roseobacticides in the Roseobacter group and their effect on microalgae.</title>
        <authorList>
            <person name="Sonnenschein E.C."/>
            <person name="Phippen C.B."/>
            <person name="Bentzon-Tilia M."/>
            <person name="Rasmussen S.A."/>
            <person name="Nielsen K.F."/>
            <person name="Gram L."/>
        </authorList>
    </citation>
    <scope>NUCLEOTIDE SEQUENCE [LARGE SCALE GENOMIC DNA]</scope>
    <source>
        <strain evidence="6 7">P36</strain>
    </source>
</reference>
<name>A0ABN5DHF0_9RHOB</name>
<keyword evidence="2" id="KW-0732">Signal</keyword>
<accession>A0ABN5DHF0</accession>
<dbReference type="InterPro" id="IPR004843">
    <property type="entry name" value="Calcineurin-like_PHP"/>
</dbReference>
<sequence length="623" mass="66803">MTGSDKAEDSKVGSLRILATTDLHANLLSHDYYSDQPDPALGLSRVATLIAQARREAAANGAVTLLLDNGDSIFGTPIAERPLELSDVRPAPVARAFDLLNYDAIGLGNHDFDFGLDQLRQALLRINCPVLCSNMRALNPQLSLPFCQSVVLERVLPGADNTAPLRIGLLSVLPMQTLKWAAHALHGKVTIDDMVQSASKHSAALRRNGCDIVVALAHTGIGETGAAYGIENALHPLANLGSLDAIIGGHTHLTLPDPRHPVSVPIVMPGAHGSHLGVIDLSIRLSTGRWDVTYASSALRPIAERRPTCDTDSVLTPLVDEDTSVIEALAEDHAETRSRMAQPVGRTSQPLHSYFTFLGHDQALALVARAQAAAVRPALTDTVASNLPLLSAAAPGKFGARSGPSNYTDVPVGQMYMRHVVDIQPFPNELRTVVLNGAQLRAWLEMSAGLFNQIAPGSSGEPLLDNDRAGHNFDVIFGVQYDIDVSAPARFAIDGELANPDSHRIRNLRWKGAPVRDSQHFAVAVSSYRIGGGGNFAMAQSATPLPIPPLRVRDVIRDYVAGRLDRDPLEHAPAPWRLVSHASTEAEIFTGPGARAYLSDLDPSRHSLRGTTPDGFLRIGVRL</sequence>
<reference evidence="6 7" key="3">
    <citation type="journal article" date="2017" name="Int. J. Syst. Evol. Microbiol.">
        <title>Adaptation of Surface-Associated Bacteria to the Open Ocean: A Genomically Distinct Subpopulation of Phaeobacter gallaeciensis Colonizes Pacific Mesozooplankton.</title>
        <authorList>
            <person name="Freese H.M."/>
            <person name="Methner A."/>
            <person name="Overmann J."/>
        </authorList>
    </citation>
    <scope>NUCLEOTIDE SEQUENCE [LARGE SCALE GENOMIC DNA]</scope>
    <source>
        <strain evidence="6 7">P36</strain>
    </source>
</reference>
<dbReference type="GO" id="GO:0008663">
    <property type="term" value="F:2',3'-cyclic-nucleotide 2'-phosphodiesterase activity"/>
    <property type="evidence" value="ECO:0007669"/>
    <property type="project" value="UniProtKB-EC"/>
</dbReference>
<dbReference type="Gene3D" id="3.60.21.10">
    <property type="match status" value="1"/>
</dbReference>
<dbReference type="SUPFAM" id="SSF56300">
    <property type="entry name" value="Metallo-dependent phosphatases"/>
    <property type="match status" value="1"/>
</dbReference>
<dbReference type="PROSITE" id="PS00785">
    <property type="entry name" value="5_NUCLEOTIDASE_1"/>
    <property type="match status" value="1"/>
</dbReference>
<evidence type="ECO:0000256" key="3">
    <source>
        <dbReference type="RuleBase" id="RU362119"/>
    </source>
</evidence>
<evidence type="ECO:0000256" key="1">
    <source>
        <dbReference type="ARBA" id="ARBA00006654"/>
    </source>
</evidence>
<evidence type="ECO:0000313" key="6">
    <source>
        <dbReference type="EMBL" id="ATG36917.1"/>
    </source>
</evidence>
<keyword evidence="7" id="KW-1185">Reference proteome</keyword>
<dbReference type="EMBL" id="CP010643">
    <property type="protein sequence ID" value="ATG36917.1"/>
    <property type="molecule type" value="Genomic_DNA"/>
</dbReference>
<organism evidence="6 7">
    <name type="scientific">Phaeobacter piscinae</name>
    <dbReference type="NCBI Taxonomy" id="1580596"/>
    <lineage>
        <taxon>Bacteria</taxon>
        <taxon>Pseudomonadati</taxon>
        <taxon>Pseudomonadota</taxon>
        <taxon>Alphaproteobacteria</taxon>
        <taxon>Rhodobacterales</taxon>
        <taxon>Roseobacteraceae</taxon>
        <taxon>Phaeobacter</taxon>
    </lineage>
</organism>
<dbReference type="Pfam" id="PF02872">
    <property type="entry name" value="5_nucleotid_C"/>
    <property type="match status" value="1"/>
</dbReference>
<dbReference type="InterPro" id="IPR008334">
    <property type="entry name" value="5'-Nucleotdase_C"/>
</dbReference>
<dbReference type="Gene3D" id="3.90.780.10">
    <property type="entry name" value="5'-Nucleotidase, C-terminal domain"/>
    <property type="match status" value="1"/>
</dbReference>
<dbReference type="EC" id="3.1.4.16" evidence="6"/>
<dbReference type="PRINTS" id="PR01607">
    <property type="entry name" value="APYRASEFAMLY"/>
</dbReference>
<reference evidence="6 7" key="1">
    <citation type="journal article" date="2017" name="Front. Microbiol.">
        <title>Phaeobacter piscinae sp. nov., a species of the Roseobacter group and potential aquaculture probiont.</title>
        <authorList>
            <person name="Sonnenschein E.C."/>
            <person name="Phippen C.B.W."/>
            <person name="Nielsen K.F."/>
            <person name="Mateiu R.V."/>
            <person name="Melchiorsen J."/>
            <person name="Gram L."/>
            <person name="Overmann J."/>
            <person name="Freese H.M."/>
        </authorList>
    </citation>
    <scope>NUCLEOTIDE SEQUENCE [LARGE SCALE GENOMIC DNA]</scope>
    <source>
        <strain evidence="6 7">P36</strain>
    </source>
</reference>
<keyword evidence="3 6" id="KW-0378">Hydrolase</keyword>
<dbReference type="InterPro" id="IPR036907">
    <property type="entry name" value="5'-Nucleotdase_C_sf"/>
</dbReference>
<evidence type="ECO:0000256" key="2">
    <source>
        <dbReference type="ARBA" id="ARBA00022729"/>
    </source>
</evidence>
<dbReference type="PANTHER" id="PTHR11575">
    <property type="entry name" value="5'-NUCLEOTIDASE-RELATED"/>
    <property type="match status" value="1"/>
</dbReference>
<dbReference type="Pfam" id="PF00149">
    <property type="entry name" value="Metallophos"/>
    <property type="match status" value="1"/>
</dbReference>
<dbReference type="SUPFAM" id="SSF55816">
    <property type="entry name" value="5'-nucleotidase (syn. UDP-sugar hydrolase), C-terminal domain"/>
    <property type="match status" value="1"/>
</dbReference>
<dbReference type="InterPro" id="IPR029052">
    <property type="entry name" value="Metallo-depent_PP-like"/>
</dbReference>
<keyword evidence="3" id="KW-0547">Nucleotide-binding</keyword>
<dbReference type="RefSeq" id="WP_040180784.1">
    <property type="nucleotide sequence ID" value="NZ_CP010643.1"/>
</dbReference>
<gene>
    <name evidence="6" type="primary">cpdB2</name>
    <name evidence="6" type="ORF">PhaeoP36_02816</name>
</gene>
<comment type="similarity">
    <text evidence="1 3">Belongs to the 5'-nucleotidase family.</text>
</comment>
<dbReference type="InterPro" id="IPR006179">
    <property type="entry name" value="5_nucleotidase/apyrase"/>
</dbReference>
<evidence type="ECO:0000313" key="7">
    <source>
        <dbReference type="Proteomes" id="UP000218891"/>
    </source>
</evidence>